<protein>
    <submittedName>
        <fullName evidence="2">Uncharacterized protein</fullName>
    </submittedName>
</protein>
<feature type="compositionally biased region" description="Basic and acidic residues" evidence="1">
    <location>
        <begin position="107"/>
        <end position="116"/>
    </location>
</feature>
<feature type="region of interest" description="Disordered" evidence="1">
    <location>
        <begin position="132"/>
        <end position="234"/>
    </location>
</feature>
<dbReference type="AlphaFoldDB" id="A0AAW1FN51"/>
<feature type="region of interest" description="Disordered" evidence="1">
    <location>
        <begin position="252"/>
        <end position="281"/>
    </location>
</feature>
<feature type="compositionally biased region" description="Acidic residues" evidence="1">
    <location>
        <begin position="175"/>
        <end position="185"/>
    </location>
</feature>
<keyword evidence="3" id="KW-1185">Reference proteome</keyword>
<sequence>METEKNSPHGLLSRDECGLWMKMDSNPVTDHTLGSCREKPQDETKVPAVITRYYSVMDDEGADDDFVPPPPPHTAPFLPAEGSTGARVNNSSVTVTKGAAEATQAKDNPRGLDWHHGERQLMASQNEVDEVIVSTEQTSKASVPEDSILPKDQDQTPMEEACYDPTGIHHQENTTGDEESDEEPEGIVILSEGQEKCRETEAGKDKYPKQVPSSIEENSENETHFDKEKESGDVCGLAETDSKLTTENVDQNTMDSATCQPQVQGVPAEESNGDEEHVDTGSLNYTLTKYNWVRRESGTTSVSRLSISEGSEEMETKDKHGDGSSRISTGIQQGEQLLQRLQLLQLRQDVSTPESPHASWLVGQETRSETKRVLGVEIDDLKSRETHLTGGDEKEESRFHSIESEGARTNLRAMEKNQRKDVEAKAGMSSSTTPVESEHHKIARAEAGDSDDDQSDSWVPAELSQIDPKETSSSQIPFLSFCHRRSVVDTCIEMQTLQEAQEKQNLQRAGGVFNLADNPDVLEIPFKNNISLEPFLTKDGPEQRSDWQFSKQKMKKEISQETQRELVLVNEGKIPGGYSKGEVRQLKETKLLFEAFQQDNTEGPKKHRKPSMKGHVYPSVLERTRSLEMLSLKSCPFSRAYSFRLDKETERHAEILRPMSPTGGSRDKKRSSPYAKPDKHAPLCRSMDSINTDVSTSAVDTRGETRKGNGAQESPILRGNPFFKLRPALALKPEVEKDIREAKKREEELRRQGCTLYGESRRSGEDGERSRFKPIPDVRKQSRGKLELVWPPPSKKDQMKSEQTQQEPKVHRAGGQRAPLWQRWESGLINGKTSKENN</sequence>
<feature type="compositionally biased region" description="Polar residues" evidence="1">
    <location>
        <begin position="86"/>
        <end position="95"/>
    </location>
</feature>
<evidence type="ECO:0000313" key="2">
    <source>
        <dbReference type="EMBL" id="KAK9535623.1"/>
    </source>
</evidence>
<feature type="compositionally biased region" description="Basic and acidic residues" evidence="1">
    <location>
        <begin position="384"/>
        <end position="406"/>
    </location>
</feature>
<feature type="region of interest" description="Disordered" evidence="1">
    <location>
        <begin position="742"/>
        <end position="838"/>
    </location>
</feature>
<feature type="compositionally biased region" description="Polar residues" evidence="1">
    <location>
        <begin position="298"/>
        <end position="309"/>
    </location>
</feature>
<feature type="compositionally biased region" description="Polar residues" evidence="1">
    <location>
        <begin position="688"/>
        <end position="699"/>
    </location>
</feature>
<feature type="compositionally biased region" description="Basic and acidic residues" evidence="1">
    <location>
        <begin position="193"/>
        <end position="208"/>
    </location>
</feature>
<feature type="region of interest" description="Disordered" evidence="1">
    <location>
        <begin position="384"/>
        <end position="471"/>
    </location>
</feature>
<evidence type="ECO:0000256" key="1">
    <source>
        <dbReference type="SAM" id="MobiDB-lite"/>
    </source>
</evidence>
<evidence type="ECO:0000313" key="3">
    <source>
        <dbReference type="Proteomes" id="UP001488805"/>
    </source>
</evidence>
<reference evidence="2 3" key="1">
    <citation type="journal article" date="2024" name="Genome Biol. Evol.">
        <title>Chromosome-level genome assembly of the viviparous eelpout Zoarces viviparus.</title>
        <authorList>
            <person name="Fuhrmann N."/>
            <person name="Brasseur M.V."/>
            <person name="Bakowski C.E."/>
            <person name="Podsiadlowski L."/>
            <person name="Prost S."/>
            <person name="Krehenwinkel H."/>
            <person name="Mayer C."/>
        </authorList>
    </citation>
    <scope>NUCLEOTIDE SEQUENCE [LARGE SCALE GENOMIC DNA]</scope>
    <source>
        <strain evidence="2">NO-MEL_2022_Ind0_liver</strain>
    </source>
</reference>
<dbReference type="PANTHER" id="PTHR18839:SF0">
    <property type="entry name" value="MITOTIC INTERACTOR AND SUBSTRATE OF PLK1 ISOFORM X1-RELATED"/>
    <property type="match status" value="1"/>
</dbReference>
<gene>
    <name evidence="2" type="ORF">VZT92_007995</name>
</gene>
<feature type="compositionally biased region" description="Basic and acidic residues" evidence="1">
    <location>
        <begin position="436"/>
        <end position="447"/>
    </location>
</feature>
<feature type="compositionally biased region" description="Basic and acidic residues" evidence="1">
    <location>
        <begin position="413"/>
        <end position="424"/>
    </location>
</feature>
<feature type="compositionally biased region" description="Polar residues" evidence="1">
    <location>
        <begin position="252"/>
        <end position="263"/>
    </location>
</feature>
<dbReference type="InterPro" id="IPR042779">
    <property type="entry name" value="MISP/MISP3-like"/>
</dbReference>
<dbReference type="PANTHER" id="PTHR18839">
    <property type="entry name" value="MITOTIC INTERACTOR AND SUBSTRATE OF PLK1 MISP FAMILY MEMBER"/>
    <property type="match status" value="1"/>
</dbReference>
<feature type="compositionally biased region" description="Basic and acidic residues" evidence="1">
    <location>
        <begin position="221"/>
        <end position="232"/>
    </location>
</feature>
<dbReference type="Proteomes" id="UP001488805">
    <property type="component" value="Unassembled WGS sequence"/>
</dbReference>
<name>A0AAW1FN51_ZOAVI</name>
<feature type="compositionally biased region" description="Basic and acidic residues" evidence="1">
    <location>
        <begin position="314"/>
        <end position="323"/>
    </location>
</feature>
<feature type="region of interest" description="Disordered" evidence="1">
    <location>
        <begin position="60"/>
        <end position="116"/>
    </location>
</feature>
<feature type="compositionally biased region" description="Basic and acidic residues" evidence="1">
    <location>
        <begin position="759"/>
        <end position="786"/>
    </location>
</feature>
<proteinExistence type="predicted"/>
<dbReference type="EMBL" id="JBCEZU010000056">
    <property type="protein sequence ID" value="KAK9535623.1"/>
    <property type="molecule type" value="Genomic_DNA"/>
</dbReference>
<feature type="region of interest" description="Disordered" evidence="1">
    <location>
        <begin position="652"/>
        <end position="719"/>
    </location>
</feature>
<accession>A0AAW1FN51</accession>
<comment type="caution">
    <text evidence="2">The sequence shown here is derived from an EMBL/GenBank/DDBJ whole genome shotgun (WGS) entry which is preliminary data.</text>
</comment>
<feature type="compositionally biased region" description="Basic and acidic residues" evidence="1">
    <location>
        <begin position="742"/>
        <end position="751"/>
    </location>
</feature>
<organism evidence="2 3">
    <name type="scientific">Zoarces viviparus</name>
    <name type="common">Viviparous eelpout</name>
    <name type="synonym">Blennius viviparus</name>
    <dbReference type="NCBI Taxonomy" id="48416"/>
    <lineage>
        <taxon>Eukaryota</taxon>
        <taxon>Metazoa</taxon>
        <taxon>Chordata</taxon>
        <taxon>Craniata</taxon>
        <taxon>Vertebrata</taxon>
        <taxon>Euteleostomi</taxon>
        <taxon>Actinopterygii</taxon>
        <taxon>Neopterygii</taxon>
        <taxon>Teleostei</taxon>
        <taxon>Neoteleostei</taxon>
        <taxon>Acanthomorphata</taxon>
        <taxon>Eupercaria</taxon>
        <taxon>Perciformes</taxon>
        <taxon>Cottioidei</taxon>
        <taxon>Zoarcales</taxon>
        <taxon>Zoarcidae</taxon>
        <taxon>Zoarcinae</taxon>
        <taxon>Zoarces</taxon>
    </lineage>
</organism>
<feature type="region of interest" description="Disordered" evidence="1">
    <location>
        <begin position="296"/>
        <end position="333"/>
    </location>
</feature>